<evidence type="ECO:0000313" key="1">
    <source>
        <dbReference type="EMBL" id="EMA67676.1"/>
    </source>
</evidence>
<comment type="caution">
    <text evidence="1">The sequence shown here is derived from an EMBL/GenBank/DDBJ whole genome shotgun (WGS) entry which is preliminary data.</text>
</comment>
<dbReference type="OrthoDB" id="341970at2157"/>
<dbReference type="RefSeq" id="WP_008000218.1">
    <property type="nucleotide sequence ID" value="NZ_AOJI01000022.1"/>
</dbReference>
<proteinExistence type="predicted"/>
<reference evidence="1 2" key="1">
    <citation type="journal article" date="2014" name="PLoS Genet.">
        <title>Phylogenetically driven sequencing of extremely halophilic archaea reveals strategies for static and dynamic osmo-response.</title>
        <authorList>
            <person name="Becker E.A."/>
            <person name="Seitzer P.M."/>
            <person name="Tritt A."/>
            <person name="Larsen D."/>
            <person name="Krusor M."/>
            <person name="Yao A.I."/>
            <person name="Wu D."/>
            <person name="Madern D."/>
            <person name="Eisen J.A."/>
            <person name="Darling A.E."/>
            <person name="Facciotti M.T."/>
        </authorList>
    </citation>
    <scope>NUCLEOTIDE SEQUENCE [LARGE SCALE GENOMIC DNA]</scope>
    <source>
        <strain evidence="1 2">JCM 13560</strain>
    </source>
</reference>
<sequence>MTDRSLAAMGIVALIFLGGFLGGIGGDAVGPREYPERPPTVDAETAGPYAAAYEEVYRHNRTVEEETETIREIVVGAGVVSVSERDDGYDIVVSVDYYWTFGADGPDRPIVIADGEPYEATSFVNETTTDRLGDTL</sequence>
<organism evidence="1 2">
    <name type="scientific">Halorubrum aidingense JCM 13560</name>
    <dbReference type="NCBI Taxonomy" id="1230454"/>
    <lineage>
        <taxon>Archaea</taxon>
        <taxon>Methanobacteriati</taxon>
        <taxon>Methanobacteriota</taxon>
        <taxon>Stenosarchaea group</taxon>
        <taxon>Halobacteria</taxon>
        <taxon>Halobacteriales</taxon>
        <taxon>Haloferacaceae</taxon>
        <taxon>Halorubrum</taxon>
    </lineage>
</organism>
<gene>
    <name evidence="1" type="ORF">C461_08114</name>
</gene>
<name>M0PCB9_9EURY</name>
<keyword evidence="2" id="KW-1185">Reference proteome</keyword>
<accession>M0PCB9</accession>
<protein>
    <submittedName>
        <fullName evidence="1">Uncharacterized protein</fullName>
    </submittedName>
</protein>
<dbReference type="AlphaFoldDB" id="M0PCB9"/>
<dbReference type="PATRIC" id="fig|1230454.4.peg.1642"/>
<dbReference type="Proteomes" id="UP000011575">
    <property type="component" value="Unassembled WGS sequence"/>
</dbReference>
<evidence type="ECO:0000313" key="2">
    <source>
        <dbReference type="Proteomes" id="UP000011575"/>
    </source>
</evidence>
<dbReference type="EMBL" id="AOJI01000022">
    <property type="protein sequence ID" value="EMA67676.1"/>
    <property type="molecule type" value="Genomic_DNA"/>
</dbReference>